<dbReference type="InterPro" id="IPR051782">
    <property type="entry name" value="ABC_Transporter_VariousFunc"/>
</dbReference>
<keyword evidence="2" id="KW-0547">Nucleotide-binding</keyword>
<evidence type="ECO:0000256" key="1">
    <source>
        <dbReference type="ARBA" id="ARBA00022448"/>
    </source>
</evidence>
<evidence type="ECO:0000256" key="3">
    <source>
        <dbReference type="ARBA" id="ARBA00022840"/>
    </source>
</evidence>
<accession>A0ABT4UGF7</accession>
<feature type="domain" description="ABC transporter" evidence="4">
    <location>
        <begin position="2"/>
        <end position="211"/>
    </location>
</feature>
<protein>
    <submittedName>
        <fullName evidence="5">ABC transporter ATP-binding protein</fullName>
    </submittedName>
</protein>
<comment type="caution">
    <text evidence="5">The sequence shown here is derived from an EMBL/GenBank/DDBJ whole genome shotgun (WGS) entry which is preliminary data.</text>
</comment>
<keyword evidence="6" id="KW-1185">Reference proteome</keyword>
<gene>
    <name evidence="5" type="ORF">O3P16_03945</name>
</gene>
<sequence>MLSLSRIKKHYNNKLVLDIPHLEINNGIYWIKGTNGSGKTTLLKIIAGLLPFEGEILLNNISLKSSPVNYRQYTSWAEAEPSYPDFLTGMDLLSLYQSIRQASKNDINVLIETFGLADYVNSKIKTYSTGMIKKLSLALAFLGTPKLIILDEALITLDPDGISSLCQLILEKCKNGETLFILSSHQGLDSRLLPYAKLLTVANQTVSYDATS</sequence>
<dbReference type="Gene3D" id="3.40.50.300">
    <property type="entry name" value="P-loop containing nucleotide triphosphate hydrolases"/>
    <property type="match status" value="1"/>
</dbReference>
<dbReference type="RefSeq" id="WP_407030276.1">
    <property type="nucleotide sequence ID" value="NZ_JAQGEF010000003.1"/>
</dbReference>
<dbReference type="EMBL" id="JAQGEF010000003">
    <property type="protein sequence ID" value="MDA3613946.1"/>
    <property type="molecule type" value="Genomic_DNA"/>
</dbReference>
<dbReference type="InterPro" id="IPR027417">
    <property type="entry name" value="P-loop_NTPase"/>
</dbReference>
<dbReference type="PANTHER" id="PTHR42939:SF1">
    <property type="entry name" value="ABC TRANSPORTER ATP-BINDING PROTEIN ALBC-RELATED"/>
    <property type="match status" value="1"/>
</dbReference>
<reference evidence="5 6" key="1">
    <citation type="submission" date="2022-12" db="EMBL/GenBank/DDBJ databases">
        <title>Chitinophagaceae gen. sp. nov., a new member of the family Chitinophagaceae, isolated from soil in a chemical factory.</title>
        <authorList>
            <person name="Ke Z."/>
        </authorList>
    </citation>
    <scope>NUCLEOTIDE SEQUENCE [LARGE SCALE GENOMIC DNA]</scope>
    <source>
        <strain evidence="5 6">LY-5</strain>
    </source>
</reference>
<evidence type="ECO:0000313" key="5">
    <source>
        <dbReference type="EMBL" id="MDA3613946.1"/>
    </source>
</evidence>
<dbReference type="PROSITE" id="PS50893">
    <property type="entry name" value="ABC_TRANSPORTER_2"/>
    <property type="match status" value="1"/>
</dbReference>
<evidence type="ECO:0000259" key="4">
    <source>
        <dbReference type="PROSITE" id="PS50893"/>
    </source>
</evidence>
<organism evidence="5 6">
    <name type="scientific">Polluticaenibacter yanchengensis</name>
    <dbReference type="NCBI Taxonomy" id="3014562"/>
    <lineage>
        <taxon>Bacteria</taxon>
        <taxon>Pseudomonadati</taxon>
        <taxon>Bacteroidota</taxon>
        <taxon>Chitinophagia</taxon>
        <taxon>Chitinophagales</taxon>
        <taxon>Chitinophagaceae</taxon>
        <taxon>Polluticaenibacter</taxon>
    </lineage>
</organism>
<keyword evidence="3 5" id="KW-0067">ATP-binding</keyword>
<dbReference type="Proteomes" id="UP001210231">
    <property type="component" value="Unassembled WGS sequence"/>
</dbReference>
<dbReference type="GO" id="GO:0005524">
    <property type="term" value="F:ATP binding"/>
    <property type="evidence" value="ECO:0007669"/>
    <property type="project" value="UniProtKB-KW"/>
</dbReference>
<keyword evidence="1" id="KW-0813">Transport</keyword>
<proteinExistence type="predicted"/>
<evidence type="ECO:0000313" key="6">
    <source>
        <dbReference type="Proteomes" id="UP001210231"/>
    </source>
</evidence>
<dbReference type="Pfam" id="PF00005">
    <property type="entry name" value="ABC_tran"/>
    <property type="match status" value="1"/>
</dbReference>
<name>A0ABT4UGF7_9BACT</name>
<evidence type="ECO:0000256" key="2">
    <source>
        <dbReference type="ARBA" id="ARBA00022741"/>
    </source>
</evidence>
<dbReference type="InterPro" id="IPR003439">
    <property type="entry name" value="ABC_transporter-like_ATP-bd"/>
</dbReference>
<dbReference type="SUPFAM" id="SSF52540">
    <property type="entry name" value="P-loop containing nucleoside triphosphate hydrolases"/>
    <property type="match status" value="1"/>
</dbReference>
<dbReference type="PANTHER" id="PTHR42939">
    <property type="entry name" value="ABC TRANSPORTER ATP-BINDING PROTEIN ALBC-RELATED"/>
    <property type="match status" value="1"/>
</dbReference>